<evidence type="ECO:0000256" key="1">
    <source>
        <dbReference type="ARBA" id="ARBA00007689"/>
    </source>
</evidence>
<dbReference type="Proteomes" id="UP000305848">
    <property type="component" value="Unassembled WGS sequence"/>
</dbReference>
<dbReference type="AlphaFoldDB" id="A0A4U3L8Y9"/>
<dbReference type="RefSeq" id="WP_137260712.1">
    <property type="nucleotide sequence ID" value="NZ_SZQL01000003.1"/>
</dbReference>
<proteinExistence type="inferred from homology"/>
<evidence type="ECO:0000259" key="2">
    <source>
        <dbReference type="Pfam" id="PF03795"/>
    </source>
</evidence>
<protein>
    <recommendedName>
        <fullName evidence="2">YCII-related domain-containing protein</fullName>
    </recommendedName>
</protein>
<accession>A0A4U3L8Y9</accession>
<evidence type="ECO:0000313" key="4">
    <source>
        <dbReference type="Proteomes" id="UP000305848"/>
    </source>
</evidence>
<dbReference type="OrthoDB" id="6928805at2"/>
<comment type="similarity">
    <text evidence="1">Belongs to the YciI family.</text>
</comment>
<keyword evidence="4" id="KW-1185">Reference proteome</keyword>
<feature type="domain" description="YCII-related" evidence="2">
    <location>
        <begin position="17"/>
        <end position="89"/>
    </location>
</feature>
<dbReference type="Pfam" id="PF03795">
    <property type="entry name" value="YCII"/>
    <property type="match status" value="1"/>
</dbReference>
<sequence length="100" mass="11166">MPHFMFKLIAPRTTFAMDMNEEEKKLMQQHAIFWNDLLANGTALIYGPVLDPKGAYGLAIIEAAGESDAQAICTKDPTIQAKLHTYELHPMHVLTGQQIL</sequence>
<dbReference type="EMBL" id="SZQL01000003">
    <property type="protein sequence ID" value="TKK70167.1"/>
    <property type="molecule type" value="Genomic_DNA"/>
</dbReference>
<name>A0A4U3L8Y9_9BACT</name>
<dbReference type="Gene3D" id="3.30.70.1060">
    <property type="entry name" value="Dimeric alpha+beta barrel"/>
    <property type="match status" value="1"/>
</dbReference>
<reference evidence="3 4" key="1">
    <citation type="submission" date="2019-05" db="EMBL/GenBank/DDBJ databases">
        <title>Panacibacter sp. strain 17mud1-8 Genome sequencing and assembly.</title>
        <authorList>
            <person name="Chhetri G."/>
        </authorList>
    </citation>
    <scope>NUCLEOTIDE SEQUENCE [LARGE SCALE GENOMIC DNA]</scope>
    <source>
        <strain evidence="3 4">17mud1-8</strain>
    </source>
</reference>
<comment type="caution">
    <text evidence="3">The sequence shown here is derived from an EMBL/GenBank/DDBJ whole genome shotgun (WGS) entry which is preliminary data.</text>
</comment>
<gene>
    <name evidence="3" type="ORF">FC093_05305</name>
</gene>
<evidence type="ECO:0000313" key="3">
    <source>
        <dbReference type="EMBL" id="TKK70167.1"/>
    </source>
</evidence>
<dbReference type="SUPFAM" id="SSF54909">
    <property type="entry name" value="Dimeric alpha+beta barrel"/>
    <property type="match status" value="1"/>
</dbReference>
<dbReference type="InterPro" id="IPR005545">
    <property type="entry name" value="YCII"/>
</dbReference>
<organism evidence="3 4">
    <name type="scientific">Ilyomonas limi</name>
    <dbReference type="NCBI Taxonomy" id="2575867"/>
    <lineage>
        <taxon>Bacteria</taxon>
        <taxon>Pseudomonadati</taxon>
        <taxon>Bacteroidota</taxon>
        <taxon>Chitinophagia</taxon>
        <taxon>Chitinophagales</taxon>
        <taxon>Chitinophagaceae</taxon>
        <taxon>Ilyomonas</taxon>
    </lineage>
</organism>
<dbReference type="InterPro" id="IPR011008">
    <property type="entry name" value="Dimeric_a/b-barrel"/>
</dbReference>